<feature type="region of interest" description="Disordered" evidence="1">
    <location>
        <begin position="23"/>
        <end position="42"/>
    </location>
</feature>
<feature type="compositionally biased region" description="Gly residues" evidence="1">
    <location>
        <begin position="24"/>
        <end position="41"/>
    </location>
</feature>
<dbReference type="Proteomes" id="UP001412067">
    <property type="component" value="Unassembled WGS sequence"/>
</dbReference>
<evidence type="ECO:0000313" key="2">
    <source>
        <dbReference type="EMBL" id="KAK8950169.1"/>
    </source>
</evidence>
<sequence>MWCGWGFVPSHHIEPGEQVYRVAGSGGEGGDPPGLRGGGGVEDVDVEVGGGFDDEWGLLRRGRLGFHQQVYQAVEDQALLRQGSLLHRTPKQLQIEIAFQSALLHRTPKHSAAFQNCSPEIYFKTTLSR</sequence>
<organism evidence="2 3">
    <name type="scientific">Platanthera guangdongensis</name>
    <dbReference type="NCBI Taxonomy" id="2320717"/>
    <lineage>
        <taxon>Eukaryota</taxon>
        <taxon>Viridiplantae</taxon>
        <taxon>Streptophyta</taxon>
        <taxon>Embryophyta</taxon>
        <taxon>Tracheophyta</taxon>
        <taxon>Spermatophyta</taxon>
        <taxon>Magnoliopsida</taxon>
        <taxon>Liliopsida</taxon>
        <taxon>Asparagales</taxon>
        <taxon>Orchidaceae</taxon>
        <taxon>Orchidoideae</taxon>
        <taxon>Orchideae</taxon>
        <taxon>Orchidinae</taxon>
        <taxon>Platanthera</taxon>
    </lineage>
</organism>
<reference evidence="2 3" key="1">
    <citation type="journal article" date="2022" name="Nat. Plants">
        <title>Genomes of leafy and leafless Platanthera orchids illuminate the evolution of mycoheterotrophy.</title>
        <authorList>
            <person name="Li M.H."/>
            <person name="Liu K.W."/>
            <person name="Li Z."/>
            <person name="Lu H.C."/>
            <person name="Ye Q.L."/>
            <person name="Zhang D."/>
            <person name="Wang J.Y."/>
            <person name="Li Y.F."/>
            <person name="Zhong Z.M."/>
            <person name="Liu X."/>
            <person name="Yu X."/>
            <person name="Liu D.K."/>
            <person name="Tu X.D."/>
            <person name="Liu B."/>
            <person name="Hao Y."/>
            <person name="Liao X.Y."/>
            <person name="Jiang Y.T."/>
            <person name="Sun W.H."/>
            <person name="Chen J."/>
            <person name="Chen Y.Q."/>
            <person name="Ai Y."/>
            <person name="Zhai J.W."/>
            <person name="Wu S.S."/>
            <person name="Zhou Z."/>
            <person name="Hsiao Y.Y."/>
            <person name="Wu W.L."/>
            <person name="Chen Y.Y."/>
            <person name="Lin Y.F."/>
            <person name="Hsu J.L."/>
            <person name="Li C.Y."/>
            <person name="Wang Z.W."/>
            <person name="Zhao X."/>
            <person name="Zhong W.Y."/>
            <person name="Ma X.K."/>
            <person name="Ma L."/>
            <person name="Huang J."/>
            <person name="Chen G.Z."/>
            <person name="Huang M.Z."/>
            <person name="Huang L."/>
            <person name="Peng D.H."/>
            <person name="Luo Y.B."/>
            <person name="Zou S.Q."/>
            <person name="Chen S.P."/>
            <person name="Lan S."/>
            <person name="Tsai W.C."/>
            <person name="Van de Peer Y."/>
            <person name="Liu Z.J."/>
        </authorList>
    </citation>
    <scope>NUCLEOTIDE SEQUENCE [LARGE SCALE GENOMIC DNA]</scope>
    <source>
        <strain evidence="2">Lor288</strain>
    </source>
</reference>
<protein>
    <submittedName>
        <fullName evidence="2">Uncharacterized protein</fullName>
    </submittedName>
</protein>
<proteinExistence type="predicted"/>
<evidence type="ECO:0000313" key="3">
    <source>
        <dbReference type="Proteomes" id="UP001412067"/>
    </source>
</evidence>
<accession>A0ABR2LUN9</accession>
<comment type="caution">
    <text evidence="2">The sequence shown here is derived from an EMBL/GenBank/DDBJ whole genome shotgun (WGS) entry which is preliminary data.</text>
</comment>
<dbReference type="EMBL" id="JBBWWR010000015">
    <property type="protein sequence ID" value="KAK8950169.1"/>
    <property type="molecule type" value="Genomic_DNA"/>
</dbReference>
<gene>
    <name evidence="2" type="ORF">KSP40_PGU000777</name>
</gene>
<evidence type="ECO:0000256" key="1">
    <source>
        <dbReference type="SAM" id="MobiDB-lite"/>
    </source>
</evidence>
<keyword evidence="3" id="KW-1185">Reference proteome</keyword>
<name>A0ABR2LUN9_9ASPA</name>